<accession>A0A3M7RK46</accession>
<comment type="caution">
    <text evidence="1">The sequence shown here is derived from an EMBL/GenBank/DDBJ whole genome shotgun (WGS) entry which is preliminary data.</text>
</comment>
<organism evidence="1 2">
    <name type="scientific">Brachionus plicatilis</name>
    <name type="common">Marine rotifer</name>
    <name type="synonym">Brachionus muelleri</name>
    <dbReference type="NCBI Taxonomy" id="10195"/>
    <lineage>
        <taxon>Eukaryota</taxon>
        <taxon>Metazoa</taxon>
        <taxon>Spiralia</taxon>
        <taxon>Gnathifera</taxon>
        <taxon>Rotifera</taxon>
        <taxon>Eurotatoria</taxon>
        <taxon>Monogononta</taxon>
        <taxon>Pseudotrocha</taxon>
        <taxon>Ploima</taxon>
        <taxon>Brachionidae</taxon>
        <taxon>Brachionus</taxon>
    </lineage>
</organism>
<gene>
    <name evidence="1" type="ORF">BpHYR1_040796</name>
</gene>
<evidence type="ECO:0000313" key="1">
    <source>
        <dbReference type="EMBL" id="RNA23849.1"/>
    </source>
</evidence>
<name>A0A3M7RK46_BRAPC</name>
<sequence length="63" mass="7284">MFGLKPSCHMSRVLKVLRSSLSDKSLSSDLVTIFYFLKKTQHIEIFVRAKDRILGDNHLLVFC</sequence>
<evidence type="ECO:0000313" key="2">
    <source>
        <dbReference type="Proteomes" id="UP000276133"/>
    </source>
</evidence>
<dbReference type="EMBL" id="REGN01003206">
    <property type="protein sequence ID" value="RNA23849.1"/>
    <property type="molecule type" value="Genomic_DNA"/>
</dbReference>
<proteinExistence type="predicted"/>
<dbReference type="AlphaFoldDB" id="A0A3M7RK46"/>
<reference evidence="1 2" key="1">
    <citation type="journal article" date="2018" name="Sci. Rep.">
        <title>Genomic signatures of local adaptation to the degree of environmental predictability in rotifers.</title>
        <authorList>
            <person name="Franch-Gras L."/>
            <person name="Hahn C."/>
            <person name="Garcia-Roger E.M."/>
            <person name="Carmona M.J."/>
            <person name="Serra M."/>
            <person name="Gomez A."/>
        </authorList>
    </citation>
    <scope>NUCLEOTIDE SEQUENCE [LARGE SCALE GENOMIC DNA]</scope>
    <source>
        <strain evidence="1">HYR1</strain>
    </source>
</reference>
<keyword evidence="2" id="KW-1185">Reference proteome</keyword>
<protein>
    <submittedName>
        <fullName evidence="1">Uncharacterized protein</fullName>
    </submittedName>
</protein>
<dbReference type="Proteomes" id="UP000276133">
    <property type="component" value="Unassembled WGS sequence"/>
</dbReference>